<feature type="binding site" evidence="4">
    <location>
        <position position="106"/>
    </location>
    <ligand>
        <name>Zn(2+)</name>
        <dbReference type="ChEBI" id="CHEBI:29105"/>
    </ligand>
</feature>
<sequence length="178" mass="19719">MTNIADIEAANAQYAASFTKGHLPIPPKRYAPSLPNSYQTDKRSKLAVVTCMDARIDVFSALGLTEGDAHVIRNAGGRASEALRSLIISQRLLGTEEVVIIHHTDCGMLTFSDEDIRAKIKEELGEDASDIEFLPFKDLEESVRADVRFLRGSRLVQGAVKGYVYEVERGRLVRLEID</sequence>
<protein>
    <recommendedName>
        <fullName evidence="5">Carbonic anhydrase</fullName>
        <ecNumber evidence="5">4.2.1.1</ecNumber>
    </recommendedName>
    <alternativeName>
        <fullName evidence="5">Carbonate dehydratase</fullName>
    </alternativeName>
</protein>
<dbReference type="InterPro" id="IPR001765">
    <property type="entry name" value="Carbonic_anhydrase"/>
</dbReference>
<comment type="function">
    <text evidence="5">Reversible hydration of carbon dioxide.</text>
</comment>
<dbReference type="Gene3D" id="3.40.1050.10">
    <property type="entry name" value="Carbonic anhydrase"/>
    <property type="match status" value="1"/>
</dbReference>
<keyword evidence="3 4" id="KW-0862">Zinc</keyword>
<dbReference type="CDD" id="cd03379">
    <property type="entry name" value="beta_CA_cladeD"/>
    <property type="match status" value="1"/>
</dbReference>
<dbReference type="AlphaFoldDB" id="A0A8H3S9W5"/>
<evidence type="ECO:0000256" key="4">
    <source>
        <dbReference type="PIRSR" id="PIRSR601765-1"/>
    </source>
</evidence>
<feature type="binding site" evidence="4">
    <location>
        <position position="53"/>
    </location>
    <ligand>
        <name>Zn(2+)</name>
        <dbReference type="ChEBI" id="CHEBI:29105"/>
    </ligand>
</feature>
<dbReference type="GO" id="GO:0004089">
    <property type="term" value="F:carbonate dehydratase activity"/>
    <property type="evidence" value="ECO:0007669"/>
    <property type="project" value="UniProtKB-UniRule"/>
</dbReference>
<reference evidence="6 7" key="1">
    <citation type="submission" date="2020-01" db="EMBL/GenBank/DDBJ databases">
        <title>Draft genome sequence of Aspergillus udagawae IFM 46972.</title>
        <authorList>
            <person name="Takahashi H."/>
            <person name="Yaguchi T."/>
        </authorList>
    </citation>
    <scope>NUCLEOTIDE SEQUENCE [LARGE SCALE GENOMIC DNA]</scope>
    <source>
        <strain evidence="6 7">IFM 46972</strain>
    </source>
</reference>
<proteinExistence type="inferred from homology"/>
<gene>
    <name evidence="6" type="ORF">IFM46972_10037</name>
</gene>
<comment type="cofactor">
    <cofactor evidence="4">
        <name>Zn(2+)</name>
        <dbReference type="ChEBI" id="CHEBI:29105"/>
    </cofactor>
    <text evidence="4">Binds 1 zinc ion per subunit.</text>
</comment>
<evidence type="ECO:0000256" key="3">
    <source>
        <dbReference type="ARBA" id="ARBA00022833"/>
    </source>
</evidence>
<comment type="catalytic activity">
    <reaction evidence="5">
        <text>hydrogencarbonate + H(+) = CO2 + H2O</text>
        <dbReference type="Rhea" id="RHEA:10748"/>
        <dbReference type="ChEBI" id="CHEBI:15377"/>
        <dbReference type="ChEBI" id="CHEBI:15378"/>
        <dbReference type="ChEBI" id="CHEBI:16526"/>
        <dbReference type="ChEBI" id="CHEBI:17544"/>
        <dbReference type="EC" id="4.2.1.1"/>
    </reaction>
</comment>
<evidence type="ECO:0000256" key="2">
    <source>
        <dbReference type="ARBA" id="ARBA00022723"/>
    </source>
</evidence>
<evidence type="ECO:0000313" key="6">
    <source>
        <dbReference type="EMBL" id="GFF54498.1"/>
    </source>
</evidence>
<dbReference type="EMBL" id="BLKC01000114">
    <property type="protein sequence ID" value="GFF54498.1"/>
    <property type="molecule type" value="Genomic_DNA"/>
</dbReference>
<dbReference type="EC" id="4.2.1.1" evidence="5"/>
<dbReference type="InterPro" id="IPR036874">
    <property type="entry name" value="Carbonic_anhydrase_sf"/>
</dbReference>
<evidence type="ECO:0000256" key="5">
    <source>
        <dbReference type="RuleBase" id="RU003956"/>
    </source>
</evidence>
<organism evidence="6 7">
    <name type="scientific">Aspergillus udagawae</name>
    <dbReference type="NCBI Taxonomy" id="91492"/>
    <lineage>
        <taxon>Eukaryota</taxon>
        <taxon>Fungi</taxon>
        <taxon>Dikarya</taxon>
        <taxon>Ascomycota</taxon>
        <taxon>Pezizomycotina</taxon>
        <taxon>Eurotiomycetes</taxon>
        <taxon>Eurotiomycetidae</taxon>
        <taxon>Eurotiales</taxon>
        <taxon>Aspergillaceae</taxon>
        <taxon>Aspergillus</taxon>
        <taxon>Aspergillus subgen. Fumigati</taxon>
    </lineage>
</organism>
<keyword evidence="5" id="KW-0456">Lyase</keyword>
<evidence type="ECO:0000313" key="7">
    <source>
        <dbReference type="Proteomes" id="UP000465221"/>
    </source>
</evidence>
<dbReference type="PANTHER" id="PTHR43175">
    <property type="entry name" value="CARBONIC ANHYDRASE"/>
    <property type="match status" value="1"/>
</dbReference>
<evidence type="ECO:0000256" key="1">
    <source>
        <dbReference type="ARBA" id="ARBA00006217"/>
    </source>
</evidence>
<keyword evidence="2 4" id="KW-0479">Metal-binding</keyword>
<dbReference type="Pfam" id="PF00484">
    <property type="entry name" value="Pro_CA"/>
    <property type="match status" value="1"/>
</dbReference>
<dbReference type="GO" id="GO:0008270">
    <property type="term" value="F:zinc ion binding"/>
    <property type="evidence" value="ECO:0007669"/>
    <property type="project" value="UniProtKB-UniRule"/>
</dbReference>
<dbReference type="SUPFAM" id="SSF53056">
    <property type="entry name" value="beta-carbonic anhydrase, cab"/>
    <property type="match status" value="1"/>
</dbReference>
<dbReference type="SMART" id="SM00947">
    <property type="entry name" value="Pro_CA"/>
    <property type="match status" value="1"/>
</dbReference>
<feature type="binding site" evidence="4">
    <location>
        <position position="51"/>
    </location>
    <ligand>
        <name>Zn(2+)</name>
        <dbReference type="ChEBI" id="CHEBI:29105"/>
    </ligand>
</feature>
<dbReference type="PANTHER" id="PTHR43175:SF3">
    <property type="entry name" value="CARBON DISULFIDE HYDROLASE"/>
    <property type="match status" value="1"/>
</dbReference>
<comment type="similarity">
    <text evidence="1 5">Belongs to the beta-class carbonic anhydrase family.</text>
</comment>
<dbReference type="Proteomes" id="UP000465221">
    <property type="component" value="Unassembled WGS sequence"/>
</dbReference>
<name>A0A8H3S9W5_9EURO</name>
<comment type="caution">
    <text evidence="6">The sequence shown here is derived from an EMBL/GenBank/DDBJ whole genome shotgun (WGS) entry which is preliminary data.</text>
</comment>
<feature type="binding site" evidence="4">
    <location>
        <position position="103"/>
    </location>
    <ligand>
        <name>Zn(2+)</name>
        <dbReference type="ChEBI" id="CHEBI:29105"/>
    </ligand>
</feature>
<accession>A0A8H3S9W5</accession>